<evidence type="ECO:0000313" key="1">
    <source>
        <dbReference type="EMBL" id="CBW75804.1"/>
    </source>
</evidence>
<dbReference type="HOGENOM" id="CLU_3306220_0_0_4"/>
<name>E5ATD0_MYCRK</name>
<gene>
    <name evidence="1" type="ordered locus">RBRH_01399</name>
</gene>
<dbReference type="AlphaFoldDB" id="E5ATD0"/>
<sequence length="39" mass="4392">MRRGGTRVTQLRGPSRIDYLARRTRGAARPLLAVIMMGH</sequence>
<protein>
    <submittedName>
        <fullName evidence="1">Uncharacterized protein</fullName>
    </submittedName>
</protein>
<proteinExistence type="predicted"/>
<reference evidence="1 2" key="1">
    <citation type="journal article" date="2011" name="J. Bacteriol.">
        <title>Complete genome sequence of Burkholderia rhizoxinica, an endosymbiont of Rhizopus microsporus.</title>
        <authorList>
            <person name="Lackner G."/>
            <person name="Moebius N."/>
            <person name="Partida-Martinez L."/>
            <person name="Hertweck C."/>
        </authorList>
    </citation>
    <scope>NUCLEOTIDE SEQUENCE [LARGE SCALE GENOMIC DNA]</scope>
    <source>
        <strain evidence="2">DSM 19002 / CIP 109453 / HKI 454</strain>
    </source>
</reference>
<evidence type="ECO:0000313" key="2">
    <source>
        <dbReference type="Proteomes" id="UP000007437"/>
    </source>
</evidence>
<dbReference type="STRING" id="882378.RBRH_01399"/>
<dbReference type="KEGG" id="brh:RBRH_01399"/>
<organism evidence="1 2">
    <name type="scientific">Mycetohabitans rhizoxinica (strain DSM 19002 / CIP 109453 / HKI 454)</name>
    <name type="common">Paraburkholderia rhizoxinica</name>
    <dbReference type="NCBI Taxonomy" id="882378"/>
    <lineage>
        <taxon>Bacteria</taxon>
        <taxon>Pseudomonadati</taxon>
        <taxon>Pseudomonadota</taxon>
        <taxon>Betaproteobacteria</taxon>
        <taxon>Burkholderiales</taxon>
        <taxon>Burkholderiaceae</taxon>
        <taxon>Mycetohabitans</taxon>
    </lineage>
</organism>
<dbReference type="EMBL" id="FR687359">
    <property type="protein sequence ID" value="CBW75804.1"/>
    <property type="molecule type" value="Genomic_DNA"/>
</dbReference>
<dbReference type="Proteomes" id="UP000007437">
    <property type="component" value="Chromosome"/>
</dbReference>
<accession>E5ATD0</accession>